<keyword evidence="1" id="KW-1133">Transmembrane helix</keyword>
<proteinExistence type="predicted"/>
<dbReference type="AlphaFoldDB" id="A0AAP0CH28"/>
<evidence type="ECO:0000313" key="2">
    <source>
        <dbReference type="EMBL" id="KAK9055956.1"/>
    </source>
</evidence>
<gene>
    <name evidence="2" type="ORF">SSX86_027043</name>
</gene>
<feature type="transmembrane region" description="Helical" evidence="1">
    <location>
        <begin position="63"/>
        <end position="87"/>
    </location>
</feature>
<keyword evidence="1" id="KW-0472">Membrane</keyword>
<evidence type="ECO:0000313" key="3">
    <source>
        <dbReference type="Proteomes" id="UP001408789"/>
    </source>
</evidence>
<organism evidence="2 3">
    <name type="scientific">Deinandra increscens subsp. villosa</name>
    <dbReference type="NCBI Taxonomy" id="3103831"/>
    <lineage>
        <taxon>Eukaryota</taxon>
        <taxon>Viridiplantae</taxon>
        <taxon>Streptophyta</taxon>
        <taxon>Embryophyta</taxon>
        <taxon>Tracheophyta</taxon>
        <taxon>Spermatophyta</taxon>
        <taxon>Magnoliopsida</taxon>
        <taxon>eudicotyledons</taxon>
        <taxon>Gunneridae</taxon>
        <taxon>Pentapetalae</taxon>
        <taxon>asterids</taxon>
        <taxon>campanulids</taxon>
        <taxon>Asterales</taxon>
        <taxon>Asteraceae</taxon>
        <taxon>Asteroideae</taxon>
        <taxon>Heliantheae alliance</taxon>
        <taxon>Madieae</taxon>
        <taxon>Madiinae</taxon>
        <taxon>Deinandra</taxon>
    </lineage>
</organism>
<protein>
    <submittedName>
        <fullName evidence="2">Uncharacterized protein</fullName>
    </submittedName>
</protein>
<feature type="transmembrane region" description="Helical" evidence="1">
    <location>
        <begin position="230"/>
        <end position="248"/>
    </location>
</feature>
<dbReference type="Proteomes" id="UP001408789">
    <property type="component" value="Unassembled WGS sequence"/>
</dbReference>
<reference evidence="2 3" key="1">
    <citation type="submission" date="2024-04" db="EMBL/GenBank/DDBJ databases">
        <title>The reference genome of an endangered Asteraceae, Deinandra increscens subsp. villosa, native to the Central Coast of California.</title>
        <authorList>
            <person name="Guilliams M."/>
            <person name="Hasenstab-Lehman K."/>
            <person name="Meyer R."/>
            <person name="Mcevoy S."/>
        </authorList>
    </citation>
    <scope>NUCLEOTIDE SEQUENCE [LARGE SCALE GENOMIC DNA]</scope>
    <source>
        <tissue evidence="2">Leaf</tissue>
    </source>
</reference>
<sequence length="293" mass="32038">MAASGQMKSVASLLMVLNFCMYAILLGIGGWAMNRAIDHGFIIGPEFHLPAHFSPIYFPMGNAATGFFVTFTLIAGVVGIASVLAGFDHYRAWDSSSRPAAVSSALIAWALTVLAMGFAWKEIELEGRNARLKTMEAFTIILSATQLVYVAALYGLANLKKIQIMATSQIVSFWSTVPYIVALNIVIFVISYWEEITNIVNDEGSRFNRLASLSSTFFGYLSLENASKGFLIACASGAIVIGVASVLSELEDTRFRKFVTKPVTLLFAILFATGVWSLTFLSIREKWSKMQSC</sequence>
<dbReference type="PANTHER" id="PTHR33294">
    <property type="entry name" value="AWPM-19-LIKE FAMILY PROTEIN"/>
    <property type="match status" value="1"/>
</dbReference>
<dbReference type="PANTHER" id="PTHR33294:SF6">
    <property type="entry name" value="AWPM-19-LIKE FAMILY PROTEIN"/>
    <property type="match status" value="1"/>
</dbReference>
<comment type="caution">
    <text evidence="2">The sequence shown here is derived from an EMBL/GenBank/DDBJ whole genome shotgun (WGS) entry which is preliminary data.</text>
</comment>
<feature type="transmembrane region" description="Helical" evidence="1">
    <location>
        <begin position="263"/>
        <end position="283"/>
    </location>
</feature>
<keyword evidence="3" id="KW-1185">Reference proteome</keyword>
<dbReference type="EMBL" id="JBCNJP010000025">
    <property type="protein sequence ID" value="KAK9055956.1"/>
    <property type="molecule type" value="Genomic_DNA"/>
</dbReference>
<dbReference type="Pfam" id="PF05512">
    <property type="entry name" value="AWPM-19"/>
    <property type="match status" value="1"/>
</dbReference>
<evidence type="ECO:0000256" key="1">
    <source>
        <dbReference type="SAM" id="Phobius"/>
    </source>
</evidence>
<feature type="transmembrane region" description="Helical" evidence="1">
    <location>
        <begin position="99"/>
        <end position="120"/>
    </location>
</feature>
<accession>A0AAP0CH28</accession>
<feature type="transmembrane region" description="Helical" evidence="1">
    <location>
        <begin position="140"/>
        <end position="159"/>
    </location>
</feature>
<feature type="transmembrane region" description="Helical" evidence="1">
    <location>
        <begin position="12"/>
        <end position="33"/>
    </location>
</feature>
<name>A0AAP0CH28_9ASTR</name>
<keyword evidence="1" id="KW-0812">Transmembrane</keyword>
<dbReference type="InterPro" id="IPR008390">
    <property type="entry name" value="AWPM-19"/>
</dbReference>
<feature type="transmembrane region" description="Helical" evidence="1">
    <location>
        <begin position="171"/>
        <end position="193"/>
    </location>
</feature>